<dbReference type="EnsemblMetazoa" id="SMAR013018-RA">
    <property type="protein sequence ID" value="SMAR013018-PA"/>
    <property type="gene ID" value="SMAR013018"/>
</dbReference>
<feature type="compositionally biased region" description="Polar residues" evidence="1">
    <location>
        <begin position="21"/>
        <end position="30"/>
    </location>
</feature>
<name>T1JGP5_STRMM</name>
<keyword evidence="3" id="KW-1185">Reference proteome</keyword>
<evidence type="ECO:0000313" key="3">
    <source>
        <dbReference type="Proteomes" id="UP000014500"/>
    </source>
</evidence>
<protein>
    <submittedName>
        <fullName evidence="2">Uncharacterized protein</fullName>
    </submittedName>
</protein>
<evidence type="ECO:0000313" key="2">
    <source>
        <dbReference type="EnsemblMetazoa" id="SMAR013018-PA"/>
    </source>
</evidence>
<evidence type="ECO:0000256" key="1">
    <source>
        <dbReference type="SAM" id="MobiDB-lite"/>
    </source>
</evidence>
<dbReference type="EMBL" id="JH432211">
    <property type="status" value="NOT_ANNOTATED_CDS"/>
    <property type="molecule type" value="Genomic_DNA"/>
</dbReference>
<organism evidence="2 3">
    <name type="scientific">Strigamia maritima</name>
    <name type="common">European centipede</name>
    <name type="synonym">Geophilus maritimus</name>
    <dbReference type="NCBI Taxonomy" id="126957"/>
    <lineage>
        <taxon>Eukaryota</taxon>
        <taxon>Metazoa</taxon>
        <taxon>Ecdysozoa</taxon>
        <taxon>Arthropoda</taxon>
        <taxon>Myriapoda</taxon>
        <taxon>Chilopoda</taxon>
        <taxon>Pleurostigmophora</taxon>
        <taxon>Geophilomorpha</taxon>
        <taxon>Linotaeniidae</taxon>
        <taxon>Strigamia</taxon>
    </lineage>
</organism>
<reference evidence="3" key="1">
    <citation type="submission" date="2011-05" db="EMBL/GenBank/DDBJ databases">
        <authorList>
            <person name="Richards S.R."/>
            <person name="Qu J."/>
            <person name="Jiang H."/>
            <person name="Jhangiani S.N."/>
            <person name="Agravi P."/>
            <person name="Goodspeed R."/>
            <person name="Gross S."/>
            <person name="Mandapat C."/>
            <person name="Jackson L."/>
            <person name="Mathew T."/>
            <person name="Pu L."/>
            <person name="Thornton R."/>
            <person name="Saada N."/>
            <person name="Wilczek-Boney K.B."/>
            <person name="Lee S."/>
            <person name="Kovar C."/>
            <person name="Wu Y."/>
            <person name="Scherer S.E."/>
            <person name="Worley K.C."/>
            <person name="Muzny D.M."/>
            <person name="Gibbs R."/>
        </authorList>
    </citation>
    <scope>NUCLEOTIDE SEQUENCE</scope>
    <source>
        <strain evidence="3">Brora</strain>
    </source>
</reference>
<feature type="region of interest" description="Disordered" evidence="1">
    <location>
        <begin position="77"/>
        <end position="102"/>
    </location>
</feature>
<feature type="compositionally biased region" description="Polar residues" evidence="1">
    <location>
        <begin position="80"/>
        <end position="102"/>
    </location>
</feature>
<reference evidence="2" key="2">
    <citation type="submission" date="2015-02" db="UniProtKB">
        <authorList>
            <consortium name="EnsemblMetazoa"/>
        </authorList>
    </citation>
    <scope>IDENTIFICATION</scope>
</reference>
<dbReference type="AlphaFoldDB" id="T1JGP5"/>
<feature type="region of interest" description="Disordered" evidence="1">
    <location>
        <begin position="459"/>
        <end position="478"/>
    </location>
</feature>
<sequence length="478" mass="54519">MLNSFSISSRGLSRAKMPNPNCETCESSQNNKRKCENNANVQSGNKKRSTDPNECQQPAQSAHDFLKKLVHEQKLHAPTLFNNTNELKPENNRTGSSENDTNGKLSFYLGENGRFILELEHKPGGKRRNGGWIQTKGITWMPRPEEEKLINPIKQELKESETSRMKLKNLKRFSSQRETTNACSVVLFNFRINRRRDFKHFPRLNAYYLRKAARHPFSIDLFFFSKSEKCKTAPPSTKLVKKRTKRLNDLFRPPEFVNSTADNVKRWFDEVGSVKVKCEPDNASLPLPEWYLDPSKSQIPVNEMIGNPRPYLPAAPTHYDDKESNVNSMSEPLDLRTNVVRETKRDEWMKREAKEHPGNAFYVGLIPFPLPGHGEYSAPSAVQPWPCVSCPVVAYAPTVVNSYYYCCCFLPGCRSNCLCKTEGKQLTSRSSEIPKECDCATDLTNACNKKFPIPVAVKSDHQTPGKKRMSETDVRIQC</sequence>
<accession>T1JGP5</accession>
<proteinExistence type="predicted"/>
<feature type="compositionally biased region" description="Polar residues" evidence="1">
    <location>
        <begin position="1"/>
        <end position="11"/>
    </location>
</feature>
<dbReference type="Proteomes" id="UP000014500">
    <property type="component" value="Unassembled WGS sequence"/>
</dbReference>
<dbReference type="HOGENOM" id="CLU_571514_0_0_1"/>
<feature type="region of interest" description="Disordered" evidence="1">
    <location>
        <begin position="1"/>
        <end position="60"/>
    </location>
</feature>